<reference evidence="2" key="1">
    <citation type="journal article" date="2019" name="Int. J. Syst. Evol. Microbiol.">
        <title>The Global Catalogue of Microorganisms (GCM) 10K type strain sequencing project: providing services to taxonomists for standard genome sequencing and annotation.</title>
        <authorList>
            <consortium name="The Broad Institute Genomics Platform"/>
            <consortium name="The Broad Institute Genome Sequencing Center for Infectious Disease"/>
            <person name="Wu L."/>
            <person name="Ma J."/>
        </authorList>
    </citation>
    <scope>NUCLEOTIDE SEQUENCE [LARGE SCALE GENOMIC DNA]</scope>
    <source>
        <strain evidence="2">JCM 9377</strain>
    </source>
</reference>
<protein>
    <recommendedName>
        <fullName evidence="3">ATP-binding protein</fullName>
    </recommendedName>
</protein>
<dbReference type="EMBL" id="BAAAUV010000008">
    <property type="protein sequence ID" value="GAA3216722.1"/>
    <property type="molecule type" value="Genomic_DNA"/>
</dbReference>
<dbReference type="RefSeq" id="WP_344830048.1">
    <property type="nucleotide sequence ID" value="NZ_BAAAUV010000008.1"/>
</dbReference>
<comment type="caution">
    <text evidence="1">The sequence shown here is derived from an EMBL/GenBank/DDBJ whole genome shotgun (WGS) entry which is preliminary data.</text>
</comment>
<evidence type="ECO:0000313" key="2">
    <source>
        <dbReference type="Proteomes" id="UP001501237"/>
    </source>
</evidence>
<dbReference type="Proteomes" id="UP001501237">
    <property type="component" value="Unassembled WGS sequence"/>
</dbReference>
<proteinExistence type="predicted"/>
<dbReference type="InterPro" id="IPR036890">
    <property type="entry name" value="HATPase_C_sf"/>
</dbReference>
<evidence type="ECO:0008006" key="3">
    <source>
        <dbReference type="Google" id="ProtNLM"/>
    </source>
</evidence>
<sequence>MRDRAGLLVQLWDPSPALPRARAVRELTLGELDATTAEAWNEGGGWGLPIVRALSADCGYRPSPPAGKWVWARLARP</sequence>
<organism evidence="1 2">
    <name type="scientific">Actinocorallia longicatena</name>
    <dbReference type="NCBI Taxonomy" id="111803"/>
    <lineage>
        <taxon>Bacteria</taxon>
        <taxon>Bacillati</taxon>
        <taxon>Actinomycetota</taxon>
        <taxon>Actinomycetes</taxon>
        <taxon>Streptosporangiales</taxon>
        <taxon>Thermomonosporaceae</taxon>
        <taxon>Actinocorallia</taxon>
    </lineage>
</organism>
<dbReference type="Gene3D" id="3.30.565.10">
    <property type="entry name" value="Histidine kinase-like ATPase, C-terminal domain"/>
    <property type="match status" value="1"/>
</dbReference>
<name>A0ABP6QB45_9ACTN</name>
<evidence type="ECO:0000313" key="1">
    <source>
        <dbReference type="EMBL" id="GAA3216722.1"/>
    </source>
</evidence>
<keyword evidence="2" id="KW-1185">Reference proteome</keyword>
<gene>
    <name evidence="1" type="ORF">GCM10010468_38980</name>
</gene>
<accession>A0ABP6QB45</accession>